<feature type="compositionally biased region" description="Low complexity" evidence="13">
    <location>
        <begin position="560"/>
        <end position="570"/>
    </location>
</feature>
<keyword evidence="3" id="KW-0808">Transferase</keyword>
<dbReference type="GO" id="GO:0042276">
    <property type="term" value="P:error-prone translesion synthesis"/>
    <property type="evidence" value="ECO:0007669"/>
    <property type="project" value="TreeGrafter"/>
</dbReference>
<feature type="compositionally biased region" description="Gly residues" evidence="13">
    <location>
        <begin position="686"/>
        <end position="697"/>
    </location>
</feature>
<dbReference type="GO" id="GO:0035861">
    <property type="term" value="C:site of double-strand break"/>
    <property type="evidence" value="ECO:0007669"/>
    <property type="project" value="TreeGrafter"/>
</dbReference>
<dbReference type="PANTHER" id="PTHR45873:SF1">
    <property type="entry name" value="DNA POLYMERASE ETA"/>
    <property type="match status" value="1"/>
</dbReference>
<dbReference type="GO" id="GO:0003684">
    <property type="term" value="F:damaged DNA binding"/>
    <property type="evidence" value="ECO:0007669"/>
    <property type="project" value="InterPro"/>
</dbReference>
<dbReference type="InterPro" id="IPR036775">
    <property type="entry name" value="DNA_pol_Y-fam_lit_finger_sf"/>
</dbReference>
<evidence type="ECO:0000256" key="10">
    <source>
        <dbReference type="ARBA" id="ARBA00023242"/>
    </source>
</evidence>
<feature type="region of interest" description="Disordered" evidence="13">
    <location>
        <begin position="665"/>
        <end position="736"/>
    </location>
</feature>
<protein>
    <recommendedName>
        <fullName evidence="11">DNA polymerase eta</fullName>
    </recommendedName>
</protein>
<evidence type="ECO:0000259" key="16">
    <source>
        <dbReference type="PROSITE" id="PS51907"/>
    </source>
</evidence>
<accession>A0AAE8N1L1</accession>
<dbReference type="InterPro" id="IPR013087">
    <property type="entry name" value="Znf_C2H2_type"/>
</dbReference>
<keyword evidence="6 12" id="KW-0863">Zinc-finger</keyword>
<dbReference type="PIRSF" id="PIRSF036603">
    <property type="entry name" value="DPol_eta"/>
    <property type="match status" value="1"/>
</dbReference>
<evidence type="ECO:0000256" key="5">
    <source>
        <dbReference type="ARBA" id="ARBA00022763"/>
    </source>
</evidence>
<dbReference type="GO" id="GO:0005739">
    <property type="term" value="C:mitochondrion"/>
    <property type="evidence" value="ECO:0007669"/>
    <property type="project" value="UniProtKB-SubCell"/>
</dbReference>
<evidence type="ECO:0000256" key="4">
    <source>
        <dbReference type="ARBA" id="ARBA00022723"/>
    </source>
</evidence>
<dbReference type="PROSITE" id="PS50173">
    <property type="entry name" value="UMUC"/>
    <property type="match status" value="1"/>
</dbReference>
<dbReference type="GO" id="GO:0005634">
    <property type="term" value="C:nucleus"/>
    <property type="evidence" value="ECO:0007669"/>
    <property type="project" value="UniProtKB-SubCell"/>
</dbReference>
<feature type="compositionally biased region" description="Basic and acidic residues" evidence="13">
    <location>
        <begin position="665"/>
        <end position="676"/>
    </location>
</feature>
<feature type="domain" description="C2H2-type" evidence="14">
    <location>
        <begin position="629"/>
        <end position="656"/>
    </location>
</feature>
<dbReference type="InterPro" id="IPR001126">
    <property type="entry name" value="UmuC"/>
</dbReference>
<dbReference type="GO" id="GO:0005657">
    <property type="term" value="C:replication fork"/>
    <property type="evidence" value="ECO:0007669"/>
    <property type="project" value="UniProtKB-ARBA"/>
</dbReference>
<dbReference type="InterPro" id="IPR052230">
    <property type="entry name" value="DNA_polymerase_eta"/>
</dbReference>
<dbReference type="InterPro" id="IPR043128">
    <property type="entry name" value="Rev_trsase/Diguanyl_cyclase"/>
</dbReference>
<dbReference type="InterPro" id="IPR041298">
    <property type="entry name" value="UBZ3"/>
</dbReference>
<dbReference type="GO" id="GO:0003887">
    <property type="term" value="F:DNA-directed DNA polymerase activity"/>
    <property type="evidence" value="ECO:0007669"/>
    <property type="project" value="TreeGrafter"/>
</dbReference>
<comment type="caution">
    <text evidence="17">The sequence shown here is derived from an EMBL/GenBank/DDBJ whole genome shotgun (WGS) entry which is preliminary data.</text>
</comment>
<organism evidence="17 18">
    <name type="scientific">Cephalotrichum gorgonifer</name>
    <dbReference type="NCBI Taxonomy" id="2041049"/>
    <lineage>
        <taxon>Eukaryota</taxon>
        <taxon>Fungi</taxon>
        <taxon>Dikarya</taxon>
        <taxon>Ascomycota</taxon>
        <taxon>Pezizomycotina</taxon>
        <taxon>Sordariomycetes</taxon>
        <taxon>Hypocreomycetidae</taxon>
        <taxon>Microascales</taxon>
        <taxon>Microascaceae</taxon>
        <taxon>Cephalotrichum</taxon>
    </lineage>
</organism>
<keyword evidence="5" id="KW-0227">DNA damage</keyword>
<evidence type="ECO:0000259" key="15">
    <source>
        <dbReference type="PROSITE" id="PS50173"/>
    </source>
</evidence>
<feature type="domain" description="UmuC" evidence="15">
    <location>
        <begin position="29"/>
        <end position="289"/>
    </location>
</feature>
<dbReference type="GO" id="GO:0006281">
    <property type="term" value="P:DNA repair"/>
    <property type="evidence" value="ECO:0007669"/>
    <property type="project" value="UniProtKB-KW"/>
</dbReference>
<evidence type="ECO:0000256" key="7">
    <source>
        <dbReference type="ARBA" id="ARBA00022833"/>
    </source>
</evidence>
<evidence type="ECO:0000313" key="17">
    <source>
        <dbReference type="EMBL" id="SPO03768.1"/>
    </source>
</evidence>
<evidence type="ECO:0000259" key="14">
    <source>
        <dbReference type="PROSITE" id="PS50157"/>
    </source>
</evidence>
<evidence type="ECO:0000256" key="11">
    <source>
        <dbReference type="ARBA" id="ARBA00044975"/>
    </source>
</evidence>
<dbReference type="PROSITE" id="PS51907">
    <property type="entry name" value="ZF_UBZ3"/>
    <property type="match status" value="1"/>
</dbReference>
<evidence type="ECO:0000256" key="13">
    <source>
        <dbReference type="SAM" id="MobiDB-lite"/>
    </source>
</evidence>
<evidence type="ECO:0000256" key="1">
    <source>
        <dbReference type="ARBA" id="ARBA00004123"/>
    </source>
</evidence>
<proteinExistence type="predicted"/>
<dbReference type="Gene3D" id="3.30.70.270">
    <property type="match status" value="1"/>
</dbReference>
<evidence type="ECO:0000256" key="12">
    <source>
        <dbReference type="PROSITE-ProRule" id="PRU00042"/>
    </source>
</evidence>
<dbReference type="Pfam" id="PF11799">
    <property type="entry name" value="IMS_C"/>
    <property type="match status" value="1"/>
</dbReference>
<dbReference type="FunFam" id="1.10.150.20:FF:000014">
    <property type="entry name" value="Polymerase (DNA directed), eta"/>
    <property type="match status" value="1"/>
</dbReference>
<evidence type="ECO:0000256" key="6">
    <source>
        <dbReference type="ARBA" id="ARBA00022771"/>
    </source>
</evidence>
<keyword evidence="7" id="KW-0862">Zinc</keyword>
<sequence>MSQDAYSSFTGRHLSQMASYAPTTPLRVVAHIDLDAFYAQCEMVRLGVGEDVPLAVQQWQGLIAVNYPARKFGIGRHVTITEALKLCPSLVAQHVATWREGFSTWAYRPDAAANIATDKVSLDPYRLQSRRILALVKDALPPPPLQRVEKASIDEVFLDLSAQVHQTLLARFPELERSGNDPSKRLPAPGVSALDWMSDFLVPLSEEDELGDPDWDDIALSIGAEIVRDIRAAVREKLGYTCSAGISHNKLLSKLGSAHKKPNQQTVIRRRAVSPFLLPLKFTKMRNLGGKLGDQVVSEFGTDEVGELLAVPLQQMTTRLGPETGTWLHNTVRGIDNSEVNPRTKIKSMLSAKSFRPAINSVEQAERWIRIFAADIYARLVEEGVLENRRRPKTVNLSLRHASVSRSRQTPIAPGRQLDQACLVELGNTLLGQILAEGEAWPCTNLSMAISGFEDGVTGNMGIGSFLIKGIEAQASRANPPQESPNEETSRSVPLMHGSGSSSNENSERKRRHPGDGGDIQRFFTRPASMATYRNPDEYPGEPSKGGTTPKNDRPEKDAGSGATASVTSSPTRGFPLSETDTGVESVDKWLSGASHLETARETGLGMKHRCPSHFGQTADEHESLPPSYTCGKCDLAFEDEESLQSHNDWHMALELQEREEGVERRVRSAFADRGDVGPTLKRGAKGGGRGNGGGKAPSGASASRVSSTLVSSSRQAGGRGGKRELEPGQRQLKFG</sequence>
<dbReference type="GO" id="GO:0007064">
    <property type="term" value="P:mitotic sister chromatid cohesion"/>
    <property type="evidence" value="ECO:0007669"/>
    <property type="project" value="UniProtKB-ARBA"/>
</dbReference>
<dbReference type="Pfam" id="PF00817">
    <property type="entry name" value="IMS"/>
    <property type="match status" value="1"/>
</dbReference>
<dbReference type="SUPFAM" id="SSF56672">
    <property type="entry name" value="DNA/RNA polymerases"/>
    <property type="match status" value="1"/>
</dbReference>
<dbReference type="GO" id="GO:0008270">
    <property type="term" value="F:zinc ion binding"/>
    <property type="evidence" value="ECO:0007669"/>
    <property type="project" value="UniProtKB-KW"/>
</dbReference>
<dbReference type="FunFam" id="3.30.1490.100:FF:000009">
    <property type="entry name" value="DNA polymerase eta subunit"/>
    <property type="match status" value="1"/>
</dbReference>
<dbReference type="Pfam" id="PF21704">
    <property type="entry name" value="POLH-Rev1_HhH"/>
    <property type="match status" value="1"/>
</dbReference>
<dbReference type="InterPro" id="IPR017961">
    <property type="entry name" value="DNA_pol_Y-fam_little_finger"/>
</dbReference>
<reference evidence="17" key="1">
    <citation type="submission" date="2018-03" db="EMBL/GenBank/DDBJ databases">
        <authorList>
            <person name="Guldener U."/>
        </authorList>
    </citation>
    <scope>NUCLEOTIDE SEQUENCE</scope>
</reference>
<keyword evidence="8" id="KW-0496">Mitochondrion</keyword>
<keyword evidence="18" id="KW-1185">Reference proteome</keyword>
<dbReference type="InterPro" id="IPR043502">
    <property type="entry name" value="DNA/RNA_pol_sf"/>
</dbReference>
<feature type="region of interest" description="Disordered" evidence="13">
    <location>
        <begin position="475"/>
        <end position="584"/>
    </location>
</feature>
<evidence type="ECO:0000256" key="9">
    <source>
        <dbReference type="ARBA" id="ARBA00023204"/>
    </source>
</evidence>
<dbReference type="FunFam" id="3.40.1170.60:FF:000008">
    <property type="entry name" value="DNA polymerase eta subunit"/>
    <property type="match status" value="1"/>
</dbReference>
<dbReference type="Gene3D" id="3.30.1490.100">
    <property type="entry name" value="DNA polymerase, Y-family, little finger domain"/>
    <property type="match status" value="1"/>
</dbReference>
<dbReference type="PROSITE" id="PS00028">
    <property type="entry name" value="ZINC_FINGER_C2H2_1"/>
    <property type="match status" value="1"/>
</dbReference>
<dbReference type="PANTHER" id="PTHR45873">
    <property type="entry name" value="DNA POLYMERASE ETA"/>
    <property type="match status" value="1"/>
</dbReference>
<dbReference type="GO" id="GO:0009314">
    <property type="term" value="P:response to radiation"/>
    <property type="evidence" value="ECO:0007669"/>
    <property type="project" value="TreeGrafter"/>
</dbReference>
<keyword evidence="4" id="KW-0479">Metal-binding</keyword>
<dbReference type="Gene3D" id="1.10.150.20">
    <property type="entry name" value="5' to 3' exonuclease, C-terminal subdomain"/>
    <property type="match status" value="1"/>
</dbReference>
<evidence type="ECO:0000256" key="2">
    <source>
        <dbReference type="ARBA" id="ARBA00004173"/>
    </source>
</evidence>
<evidence type="ECO:0000256" key="8">
    <source>
        <dbReference type="ARBA" id="ARBA00023128"/>
    </source>
</evidence>
<dbReference type="AlphaFoldDB" id="A0AAE8N1L1"/>
<feature type="domain" description="UBZ3-type" evidence="16">
    <location>
        <begin position="624"/>
        <end position="659"/>
    </location>
</feature>
<gene>
    <name evidence="17" type="ORF">DNG_06451</name>
</gene>
<keyword evidence="9" id="KW-0234">DNA repair</keyword>
<dbReference type="EMBL" id="ONZQ02000009">
    <property type="protein sequence ID" value="SPO03768.1"/>
    <property type="molecule type" value="Genomic_DNA"/>
</dbReference>
<evidence type="ECO:0000256" key="3">
    <source>
        <dbReference type="ARBA" id="ARBA00022679"/>
    </source>
</evidence>
<dbReference type="Pfam" id="PF18439">
    <property type="entry name" value="zf_UBZ"/>
    <property type="match status" value="1"/>
</dbReference>
<dbReference type="Proteomes" id="UP001187682">
    <property type="component" value="Unassembled WGS sequence"/>
</dbReference>
<keyword evidence="10" id="KW-0539">Nucleus</keyword>
<dbReference type="GO" id="GO:0070987">
    <property type="term" value="P:error-free translesion synthesis"/>
    <property type="evidence" value="ECO:0007669"/>
    <property type="project" value="UniProtKB-ARBA"/>
</dbReference>
<name>A0AAE8N1L1_9PEZI</name>
<dbReference type="Gene3D" id="3.40.1170.60">
    <property type="match status" value="1"/>
</dbReference>
<comment type="subcellular location">
    <subcellularLocation>
        <location evidence="2">Mitochondrion</location>
    </subcellularLocation>
    <subcellularLocation>
        <location evidence="1">Nucleus</location>
    </subcellularLocation>
</comment>
<feature type="compositionally biased region" description="Low complexity" evidence="13">
    <location>
        <begin position="698"/>
        <end position="715"/>
    </location>
</feature>
<evidence type="ECO:0000313" key="18">
    <source>
        <dbReference type="Proteomes" id="UP001187682"/>
    </source>
</evidence>
<dbReference type="SUPFAM" id="SSF100879">
    <property type="entry name" value="Lesion bypass DNA polymerase (Y-family), little finger domain"/>
    <property type="match status" value="1"/>
</dbReference>
<dbReference type="PROSITE" id="PS50157">
    <property type="entry name" value="ZINC_FINGER_C2H2_2"/>
    <property type="match status" value="1"/>
</dbReference>